<evidence type="ECO:0000313" key="2">
    <source>
        <dbReference type="Proteomes" id="UP000324176"/>
    </source>
</evidence>
<name>A0A5D3Y7J4_9PROT</name>
<dbReference type="Gene3D" id="3.40.50.1820">
    <property type="entry name" value="alpha/beta hydrolase"/>
    <property type="match status" value="1"/>
</dbReference>
<gene>
    <name evidence="1" type="ORF">BCL69_10893</name>
</gene>
<accession>A0A5D3Y7J4</accession>
<sequence length="144" mass="16205">MMSLIIIFTFTFSLVLLAWFAALALVCRSFYAPRQLEQSSPAELGPVYHEIRIPTVRGKKCIPTVRGKKLFCWLIPASLSRPKPVVAVLHGRGGNAEDMLPFAPLLHRTGLDVLLIDAHNHGRFEILPRLDLLPGDNPTVKRRW</sequence>
<comment type="caution">
    <text evidence="1">The sequence shown here is derived from an EMBL/GenBank/DDBJ whole genome shotgun (WGS) entry which is preliminary data.</text>
</comment>
<dbReference type="Proteomes" id="UP000324176">
    <property type="component" value="Unassembled WGS sequence"/>
</dbReference>
<dbReference type="InterPro" id="IPR029058">
    <property type="entry name" value="AB_hydrolase_fold"/>
</dbReference>
<reference evidence="1 2" key="1">
    <citation type="submission" date="2019-07" db="EMBL/GenBank/DDBJ databases">
        <title>Active sludge and wastewater microbial communities from Klosterneuburg, Austria.</title>
        <authorList>
            <person name="Wagner M."/>
        </authorList>
    </citation>
    <scope>NUCLEOTIDE SEQUENCE [LARGE SCALE GENOMIC DNA]</scope>
    <source>
        <strain evidence="1 2">Nm2</strain>
    </source>
</reference>
<dbReference type="RefSeq" id="WP_148906905.1">
    <property type="nucleotide sequence ID" value="NZ_VNHT01000089.1"/>
</dbReference>
<protein>
    <submittedName>
        <fullName evidence="1">Uncharacterized protein</fullName>
    </submittedName>
</protein>
<organism evidence="1 2">
    <name type="scientific">Nitrosomonas communis</name>
    <dbReference type="NCBI Taxonomy" id="44574"/>
    <lineage>
        <taxon>Bacteria</taxon>
        <taxon>Pseudomonadati</taxon>
        <taxon>Pseudomonadota</taxon>
        <taxon>Betaproteobacteria</taxon>
        <taxon>Nitrosomonadales</taxon>
        <taxon>Nitrosomonadaceae</taxon>
        <taxon>Nitrosomonas</taxon>
    </lineage>
</organism>
<dbReference type="EMBL" id="VNHT01000089">
    <property type="protein sequence ID" value="TYP74424.1"/>
    <property type="molecule type" value="Genomic_DNA"/>
</dbReference>
<dbReference type="SUPFAM" id="SSF53474">
    <property type="entry name" value="alpha/beta-Hydrolases"/>
    <property type="match status" value="1"/>
</dbReference>
<proteinExistence type="predicted"/>
<evidence type="ECO:0000313" key="1">
    <source>
        <dbReference type="EMBL" id="TYP74424.1"/>
    </source>
</evidence>
<dbReference type="AlphaFoldDB" id="A0A5D3Y7J4"/>